<dbReference type="Gene3D" id="3.40.50.300">
    <property type="entry name" value="P-loop containing nucleotide triphosphate hydrolases"/>
    <property type="match status" value="1"/>
</dbReference>
<reference evidence="1" key="1">
    <citation type="submission" date="2022-11" db="EMBL/GenBank/DDBJ databases">
        <title>Lacrimispora xylanolytica sy1, complete genome.</title>
        <authorList>
            <person name="Choi S."/>
        </authorList>
    </citation>
    <scope>NUCLEOTIDE SEQUENCE</scope>
    <source>
        <strain evidence="1">Sy1</strain>
    </source>
</reference>
<evidence type="ECO:0000313" key="2">
    <source>
        <dbReference type="Proteomes" id="UP001163115"/>
    </source>
</evidence>
<accession>A0ABY7AET2</accession>
<evidence type="ECO:0000313" key="1">
    <source>
        <dbReference type="EMBL" id="WAJ24042.1"/>
    </source>
</evidence>
<dbReference type="InterPro" id="IPR027417">
    <property type="entry name" value="P-loop_NTPase"/>
</dbReference>
<gene>
    <name evidence="1" type="ORF">OW255_00490</name>
</gene>
<name>A0ABY7AET2_9FIRM</name>
<organism evidence="1 2">
    <name type="scientific">Lacrimispora xylanolytica</name>
    <dbReference type="NCBI Taxonomy" id="29375"/>
    <lineage>
        <taxon>Bacteria</taxon>
        <taxon>Bacillati</taxon>
        <taxon>Bacillota</taxon>
        <taxon>Clostridia</taxon>
        <taxon>Lachnospirales</taxon>
        <taxon>Lachnospiraceae</taxon>
        <taxon>Lacrimispora</taxon>
    </lineage>
</organism>
<protein>
    <submittedName>
        <fullName evidence="1">Terminase</fullName>
    </submittedName>
</protein>
<dbReference type="EMBL" id="CP113524">
    <property type="protein sequence ID" value="WAJ24042.1"/>
    <property type="molecule type" value="Genomic_DNA"/>
</dbReference>
<sequence length="462" mass="53180">MKSSSFPLSQKYLDFINTVNGVDADFLEGTTASGKTTVGAGVKFMRMVSRSSKKLHIIASKTTGTAEKNVIQQDNGILDIHPGARYYGNGDKDYKIPHIVFEGKIIFVLGYDNRDKWELVLGSQFGCVYIDEINTANIDFVREISTRNDYLMATLNPDDPNLPIYKEFINRSRPYKKYAADVPAEIMAELTETPVPKWRYWFFTFRDNLSLTKEAIEKKIRSAPPGTKLYKNKIQGLRGKATGLIFSNFDRKKHVVTKEHAKQFIRNQNDRHQTEWFVHFSAGLDTSYSQKSPDTISMSFIGITNRGNCYVLDEKVYNNADMGTPLAPTDTVRNFIDFLDRNRSEWGFARDTFIDSADQATITEFLKYKRLNGCVYNFNDAWKKEQIIDRIINQLNWFADAGTKPCFYIVETCVNYIRELEVYSWLEDKDNTPEDKNDHMINSVQYSWLPYEVKIGTGRRGS</sequence>
<dbReference type="Proteomes" id="UP001163115">
    <property type="component" value="Chromosome"/>
</dbReference>
<proteinExistence type="predicted"/>
<dbReference type="RefSeq" id="WP_268115275.1">
    <property type="nucleotide sequence ID" value="NZ_CP113524.1"/>
</dbReference>
<keyword evidence="2" id="KW-1185">Reference proteome</keyword>
<dbReference type="Gene3D" id="3.30.420.280">
    <property type="match status" value="1"/>
</dbReference>